<gene>
    <name evidence="8" type="primary">ccmA</name>
    <name evidence="8" type="ORF">FG486_01705</name>
</gene>
<evidence type="ECO:0000256" key="2">
    <source>
        <dbReference type="ARBA" id="ARBA00022741"/>
    </source>
</evidence>
<dbReference type="EMBL" id="VDES01000001">
    <property type="protein sequence ID" value="MBA1373039.1"/>
    <property type="molecule type" value="Genomic_DNA"/>
</dbReference>
<keyword evidence="5" id="KW-1278">Translocase</keyword>
<dbReference type="InterPro" id="IPR005895">
    <property type="entry name" value="ABC_transptr_haem_export_CcmA"/>
</dbReference>
<dbReference type="InterPro" id="IPR027417">
    <property type="entry name" value="P-loop_NTPase"/>
</dbReference>
<dbReference type="Pfam" id="PF00005">
    <property type="entry name" value="ABC_tran"/>
    <property type="match status" value="1"/>
</dbReference>
<dbReference type="InterPro" id="IPR003593">
    <property type="entry name" value="AAA+_ATPase"/>
</dbReference>
<dbReference type="InterPro" id="IPR003439">
    <property type="entry name" value="ABC_transporter-like_ATP-bd"/>
</dbReference>
<keyword evidence="9" id="KW-1185">Reference proteome</keyword>
<keyword evidence="1" id="KW-0813">Transport</keyword>
<dbReference type="PANTHER" id="PTHR43499">
    <property type="entry name" value="ABC TRANSPORTER I FAMILY MEMBER 1"/>
    <property type="match status" value="1"/>
</dbReference>
<dbReference type="GO" id="GO:0017004">
    <property type="term" value="P:cytochrome complex assembly"/>
    <property type="evidence" value="ECO:0007669"/>
    <property type="project" value="UniProtKB-KW"/>
</dbReference>
<keyword evidence="6" id="KW-0472">Membrane</keyword>
<accession>A0A7V8RAT4</accession>
<evidence type="ECO:0000313" key="8">
    <source>
        <dbReference type="EMBL" id="MBA1373039.1"/>
    </source>
</evidence>
<keyword evidence="3" id="KW-0201">Cytochrome c-type biogenesis</keyword>
<name>A0A7V8RAT4_9SPHN</name>
<dbReference type="NCBIfam" id="TIGR01189">
    <property type="entry name" value="ccmA"/>
    <property type="match status" value="1"/>
</dbReference>
<comment type="caution">
    <text evidence="8">The sequence shown here is derived from an EMBL/GenBank/DDBJ whole genome shotgun (WGS) entry which is preliminary data.</text>
</comment>
<dbReference type="PANTHER" id="PTHR43499:SF1">
    <property type="entry name" value="ABC TRANSPORTER I FAMILY MEMBER 1"/>
    <property type="match status" value="1"/>
</dbReference>
<dbReference type="Proteomes" id="UP000589292">
    <property type="component" value="Unassembled WGS sequence"/>
</dbReference>
<dbReference type="SUPFAM" id="SSF52540">
    <property type="entry name" value="P-loop containing nucleoside triphosphate hydrolases"/>
    <property type="match status" value="1"/>
</dbReference>
<keyword evidence="4 8" id="KW-0067">ATP-binding</keyword>
<keyword evidence="2" id="KW-0547">Nucleotide-binding</keyword>
<dbReference type="PROSITE" id="PS50893">
    <property type="entry name" value="ABC_TRANSPORTER_2"/>
    <property type="match status" value="1"/>
</dbReference>
<dbReference type="GO" id="GO:0005524">
    <property type="term" value="F:ATP binding"/>
    <property type="evidence" value="ECO:0007669"/>
    <property type="project" value="UniProtKB-KW"/>
</dbReference>
<evidence type="ECO:0000256" key="1">
    <source>
        <dbReference type="ARBA" id="ARBA00022448"/>
    </source>
</evidence>
<dbReference type="Gene3D" id="3.40.50.300">
    <property type="entry name" value="P-loop containing nucleotide triphosphate hydrolases"/>
    <property type="match status" value="1"/>
</dbReference>
<evidence type="ECO:0000256" key="3">
    <source>
        <dbReference type="ARBA" id="ARBA00022748"/>
    </source>
</evidence>
<protein>
    <submittedName>
        <fullName evidence="8">Heme ABC exporter ATP-binding protein CcmA</fullName>
    </submittedName>
</protein>
<reference evidence="8 9" key="1">
    <citation type="journal article" date="1994" name="Int. J. Syst. Bacteriol.">
        <title>Phylogenetic positions of novel aerobic, bacteriochlorophyll a-containing bacteria and description of Roseococcus thiosulfatophilus gen. nov., sp. nov., Erythromicrobium ramosum gen. nov., sp. nov., and Erythrobacter litoralis sp. nov.</title>
        <authorList>
            <person name="Yurkov V."/>
            <person name="Stackebrandt E."/>
            <person name="Holmes A."/>
            <person name="Fuerst J.A."/>
            <person name="Hugenholtz P."/>
            <person name="Golecki J."/>
            <person name="Gad'on N."/>
            <person name="Gorlenko V.M."/>
            <person name="Kompantseva E.I."/>
            <person name="Drews G."/>
        </authorList>
    </citation>
    <scope>NUCLEOTIDE SEQUENCE [LARGE SCALE GENOMIC DNA]</scope>
    <source>
        <strain evidence="8 9">KR-99</strain>
    </source>
</reference>
<feature type="domain" description="ABC transporter" evidence="7">
    <location>
        <begin position="17"/>
        <end position="210"/>
    </location>
</feature>
<evidence type="ECO:0000313" key="9">
    <source>
        <dbReference type="Proteomes" id="UP000589292"/>
    </source>
</evidence>
<dbReference type="AlphaFoldDB" id="A0A7V8RAT4"/>
<dbReference type="GO" id="GO:0016887">
    <property type="term" value="F:ATP hydrolysis activity"/>
    <property type="evidence" value="ECO:0007669"/>
    <property type="project" value="InterPro"/>
</dbReference>
<dbReference type="SMART" id="SM00382">
    <property type="entry name" value="AAA"/>
    <property type="match status" value="1"/>
</dbReference>
<proteinExistence type="predicted"/>
<evidence type="ECO:0000259" key="7">
    <source>
        <dbReference type="PROSITE" id="PS50893"/>
    </source>
</evidence>
<dbReference type="RefSeq" id="WP_181266206.1">
    <property type="nucleotide sequence ID" value="NZ_BAAAGB010000002.1"/>
</dbReference>
<organism evidence="8 9">
    <name type="scientific">Sphingomonas ursincola</name>
    <dbReference type="NCBI Taxonomy" id="56361"/>
    <lineage>
        <taxon>Bacteria</taxon>
        <taxon>Pseudomonadati</taxon>
        <taxon>Pseudomonadota</taxon>
        <taxon>Alphaproteobacteria</taxon>
        <taxon>Sphingomonadales</taxon>
        <taxon>Sphingomonadaceae</taxon>
        <taxon>Sphingomonas</taxon>
    </lineage>
</organism>
<sequence>MAQDAAISKGFESSAALECVGLACLRGGRILFRGVSLKLGAGEACHVTGPNGLGKSSLIRVIAGLLPAYAGAVTSSGRMALADEKVALDAGQPLARALGHWARLDGSADADISEALAAVDLAHLADVPVRFLSTGQRKRALLARISLSRAGIWLLDEPANGLDTASIARLGDLMARHRAGGGIVLAASHQPLPLDDAQTLPLADFVPAPVLDDPA</sequence>
<evidence type="ECO:0000256" key="5">
    <source>
        <dbReference type="ARBA" id="ARBA00022967"/>
    </source>
</evidence>
<dbReference type="GO" id="GO:0022857">
    <property type="term" value="F:transmembrane transporter activity"/>
    <property type="evidence" value="ECO:0007669"/>
    <property type="project" value="InterPro"/>
</dbReference>
<evidence type="ECO:0000256" key="6">
    <source>
        <dbReference type="ARBA" id="ARBA00023136"/>
    </source>
</evidence>
<evidence type="ECO:0000256" key="4">
    <source>
        <dbReference type="ARBA" id="ARBA00022840"/>
    </source>
</evidence>